<gene>
    <name evidence="12" type="ORF">KM031_21235</name>
</gene>
<organism evidence="12 13">
    <name type="scientific">Gemmobacter fulvus</name>
    <dbReference type="NCBI Taxonomy" id="2840474"/>
    <lineage>
        <taxon>Bacteria</taxon>
        <taxon>Pseudomonadati</taxon>
        <taxon>Pseudomonadota</taxon>
        <taxon>Alphaproteobacteria</taxon>
        <taxon>Rhodobacterales</taxon>
        <taxon>Paracoccaceae</taxon>
        <taxon>Gemmobacter</taxon>
    </lineage>
</organism>
<evidence type="ECO:0000256" key="9">
    <source>
        <dbReference type="SAM" id="MobiDB-lite"/>
    </source>
</evidence>
<keyword evidence="5 8" id="KW-0812">Transmembrane</keyword>
<reference evidence="12" key="1">
    <citation type="submission" date="2021-06" db="EMBL/GenBank/DDBJ databases">
        <authorList>
            <person name="Lee C.-S."/>
            <person name="Jin L."/>
        </authorList>
    </citation>
    <scope>NUCLEOTIDE SEQUENCE</scope>
    <source>
        <strain evidence="12">Con5</strain>
        <plasmid evidence="12">p4</plasmid>
    </source>
</reference>
<feature type="transmembrane region" description="Helical" evidence="10">
    <location>
        <begin position="6"/>
        <end position="26"/>
    </location>
</feature>
<dbReference type="GO" id="GO:0005886">
    <property type="term" value="C:plasma membrane"/>
    <property type="evidence" value="ECO:0007669"/>
    <property type="project" value="UniProtKB-SubCell"/>
</dbReference>
<dbReference type="Pfam" id="PF00361">
    <property type="entry name" value="Proton_antipo_M"/>
    <property type="match status" value="1"/>
</dbReference>
<evidence type="ECO:0000256" key="10">
    <source>
        <dbReference type="SAM" id="Phobius"/>
    </source>
</evidence>
<feature type="transmembrane region" description="Helical" evidence="10">
    <location>
        <begin position="340"/>
        <end position="362"/>
    </location>
</feature>
<feature type="domain" description="NADH:quinone oxidoreductase/Mrp antiporter transmembrane" evidence="11">
    <location>
        <begin position="136"/>
        <end position="440"/>
    </location>
</feature>
<comment type="similarity">
    <text evidence="3">Belongs to the CPA3 antiporters (TC 2.A.63) subunit D family.</text>
</comment>
<keyword evidence="7 10" id="KW-0472">Membrane</keyword>
<feature type="transmembrane region" description="Helical" evidence="10">
    <location>
        <begin position="483"/>
        <end position="504"/>
    </location>
</feature>
<evidence type="ECO:0000256" key="2">
    <source>
        <dbReference type="ARBA" id="ARBA00004651"/>
    </source>
</evidence>
<protein>
    <submittedName>
        <fullName evidence="12">Monovalent cation/H+ antiporter subunit D</fullName>
    </submittedName>
</protein>
<comment type="function">
    <text evidence="1">NDH-1 shuttles electrons from NADH, via FMN and iron-sulfur (Fe-S) centers, to quinones in the respiratory chain. The immediate electron acceptor for the enzyme in this species is believed to be ubiquinone. Couples the redox reaction to proton translocation (for every two electrons transferred, four hydrogen ions are translocated across the cytoplasmic membrane), and thus conserves the redox energy in a proton gradient.</text>
</comment>
<feature type="region of interest" description="Disordered" evidence="9">
    <location>
        <begin position="544"/>
        <end position="567"/>
    </location>
</feature>
<evidence type="ECO:0000256" key="8">
    <source>
        <dbReference type="RuleBase" id="RU000320"/>
    </source>
</evidence>
<evidence type="ECO:0000256" key="3">
    <source>
        <dbReference type="ARBA" id="ARBA00005346"/>
    </source>
</evidence>
<dbReference type="PANTHER" id="PTHR42703:SF1">
    <property type="entry name" value="NA(+)_H(+) ANTIPORTER SUBUNIT D1"/>
    <property type="match status" value="1"/>
</dbReference>
<feature type="transmembrane region" description="Helical" evidence="10">
    <location>
        <begin position="92"/>
        <end position="112"/>
    </location>
</feature>
<dbReference type="NCBIfam" id="NF009309">
    <property type="entry name" value="PRK12666.1"/>
    <property type="match status" value="1"/>
</dbReference>
<dbReference type="InterPro" id="IPR001750">
    <property type="entry name" value="ND/Mrp_TM"/>
</dbReference>
<evidence type="ECO:0000313" key="12">
    <source>
        <dbReference type="EMBL" id="QWK93101.1"/>
    </source>
</evidence>
<feature type="transmembrane region" description="Helical" evidence="10">
    <location>
        <begin position="287"/>
        <end position="307"/>
    </location>
</feature>
<keyword evidence="4" id="KW-1003">Cell membrane</keyword>
<feature type="transmembrane region" description="Helical" evidence="10">
    <location>
        <begin position="67"/>
        <end position="85"/>
    </location>
</feature>
<evidence type="ECO:0000313" key="13">
    <source>
        <dbReference type="Proteomes" id="UP000679352"/>
    </source>
</evidence>
<feature type="compositionally biased region" description="Low complexity" evidence="9">
    <location>
        <begin position="544"/>
        <end position="560"/>
    </location>
</feature>
<evidence type="ECO:0000256" key="4">
    <source>
        <dbReference type="ARBA" id="ARBA00022475"/>
    </source>
</evidence>
<sequence>MTAGLDHLAIAPVLVPFFAGALMLLYDDRRRRAKLLISLGAALLLLVIAIELLIRAKGSALSGGNDIGFYLLGDWAMPFGIVLVIDRLSAMMLVLTALLAIPALIYAAAGWHRQGQHFHSLFQFLLMGLNGAFLTGDLFNLFVFFEVLLAASYGLLLHGSGQLRVRAGLHYIAVNLTASLLFLIGVSLIYGVTGTLNMAQLSTMVPLLPDSERPLFHAGAAILGLAFLIKAGIWPLSFWLPTAYMAGAAPVAAMFAIMTKVGVYVILRLSMLMFGAGAGASAGFGGPVLIAGGMATVVFGFLGVLSAQGLGRMAAHLVLVSSGTVLAVTGFALAGGGPEMLGGALFYLVGSTLATSALFLLLEPMSREEGGIAALLALTADAYGLDEREEDSQPETGLAIPGTLTVLGLSFGICMIVLAGLPPLPGFIGKVAILQGVMANPEVPQALGWPFVALLLVSGLATMIGLVRIGIQTFWASDGVVPRVLALEIAPVLVLCGMILLLTVKADETLRYMRMTAAALYRPAIYAEGVLNAPRVEDAARAAAAAAQQMPAPAEPQADPTDAEGPQ</sequence>
<keyword evidence="13" id="KW-1185">Reference proteome</keyword>
<dbReference type="Proteomes" id="UP000679352">
    <property type="component" value="Plasmid p4"/>
</dbReference>
<feature type="transmembrane region" description="Helical" evidence="10">
    <location>
        <begin position="35"/>
        <end position="55"/>
    </location>
</feature>
<evidence type="ECO:0000256" key="6">
    <source>
        <dbReference type="ARBA" id="ARBA00022989"/>
    </source>
</evidence>
<feature type="transmembrane region" description="Helical" evidence="10">
    <location>
        <begin position="243"/>
        <end position="267"/>
    </location>
</feature>
<feature type="transmembrane region" description="Helical" evidence="10">
    <location>
        <begin position="405"/>
        <end position="428"/>
    </location>
</feature>
<comment type="subcellular location">
    <subcellularLocation>
        <location evidence="2">Cell membrane</location>
        <topology evidence="2">Multi-pass membrane protein</topology>
    </subcellularLocation>
    <subcellularLocation>
        <location evidence="8">Membrane</location>
        <topology evidence="8">Multi-pass membrane protein</topology>
    </subcellularLocation>
</comment>
<feature type="transmembrane region" description="Helical" evidence="10">
    <location>
        <begin position="449"/>
        <end position="471"/>
    </location>
</feature>
<feature type="transmembrane region" description="Helical" evidence="10">
    <location>
        <begin position="132"/>
        <end position="156"/>
    </location>
</feature>
<proteinExistence type="inferred from homology"/>
<name>A0A975PDD4_9RHOB</name>
<feature type="transmembrane region" description="Helical" evidence="10">
    <location>
        <begin position="314"/>
        <end position="334"/>
    </location>
</feature>
<evidence type="ECO:0000259" key="11">
    <source>
        <dbReference type="Pfam" id="PF00361"/>
    </source>
</evidence>
<dbReference type="KEGG" id="gfu:KM031_21235"/>
<dbReference type="EMBL" id="CP076365">
    <property type="protein sequence ID" value="QWK93101.1"/>
    <property type="molecule type" value="Genomic_DNA"/>
</dbReference>
<evidence type="ECO:0000256" key="7">
    <source>
        <dbReference type="ARBA" id="ARBA00023136"/>
    </source>
</evidence>
<keyword evidence="12" id="KW-0614">Plasmid</keyword>
<evidence type="ECO:0000256" key="5">
    <source>
        <dbReference type="ARBA" id="ARBA00022692"/>
    </source>
</evidence>
<feature type="transmembrane region" description="Helical" evidence="10">
    <location>
        <begin position="215"/>
        <end position="236"/>
    </location>
</feature>
<feature type="transmembrane region" description="Helical" evidence="10">
    <location>
        <begin position="168"/>
        <end position="192"/>
    </location>
</feature>
<evidence type="ECO:0000256" key="1">
    <source>
        <dbReference type="ARBA" id="ARBA00002378"/>
    </source>
</evidence>
<dbReference type="PANTHER" id="PTHR42703">
    <property type="entry name" value="NADH DEHYDROGENASE"/>
    <property type="match status" value="1"/>
</dbReference>
<geneLocation type="plasmid" evidence="12 13">
    <name>p4</name>
</geneLocation>
<accession>A0A975PDD4</accession>
<dbReference type="InterPro" id="IPR050586">
    <property type="entry name" value="CPA3_Na-H_Antiporter_D"/>
</dbReference>
<keyword evidence="6 10" id="KW-1133">Transmembrane helix</keyword>
<dbReference type="RefSeq" id="WP_215507234.1">
    <property type="nucleotide sequence ID" value="NZ_CP076365.1"/>
</dbReference>
<dbReference type="AlphaFoldDB" id="A0A975PDD4"/>